<dbReference type="AlphaFoldDB" id="A0A2P5YFX1"/>
<evidence type="ECO:0000313" key="1">
    <source>
        <dbReference type="EMBL" id="PPS14489.1"/>
    </source>
</evidence>
<evidence type="ECO:0000313" key="2">
    <source>
        <dbReference type="Proteomes" id="UP000239757"/>
    </source>
</evidence>
<accession>A0A2P5YFX1</accession>
<dbReference type="OrthoDB" id="10524937at2759"/>
<dbReference type="EMBL" id="KZ663251">
    <property type="protein sequence ID" value="PPS14489.1"/>
    <property type="molecule type" value="Genomic_DNA"/>
</dbReference>
<sequence>MESIAISIKGKDDQIARMMAKMEYLNGNNQSLTNNQLKELIKEAIKDQAKMEEHQYDAPGYWMEEFPKEVERCINCDRGRFEASKQARWILILDVDWWLIFGELSDYRRAGKLIKDSSDERWIPSAPTILLMQERGMENVWRR</sequence>
<name>A0A2P5YFX1_GOSBA</name>
<proteinExistence type="predicted"/>
<dbReference type="Proteomes" id="UP000239757">
    <property type="component" value="Unassembled WGS sequence"/>
</dbReference>
<reference evidence="1 2" key="1">
    <citation type="submission" date="2015-01" db="EMBL/GenBank/DDBJ databases">
        <title>Genome of allotetraploid Gossypium barbadense reveals genomic plasticity and fiber elongation in cotton evolution.</title>
        <authorList>
            <person name="Chen X."/>
            <person name="Liu X."/>
            <person name="Zhao B."/>
            <person name="Zheng H."/>
            <person name="Hu Y."/>
            <person name="Lu G."/>
            <person name="Yang C."/>
            <person name="Chen J."/>
            <person name="Shan C."/>
            <person name="Zhang L."/>
            <person name="Zhou Y."/>
            <person name="Wang L."/>
            <person name="Guo W."/>
            <person name="Bai Y."/>
            <person name="Ruan J."/>
            <person name="Shangguan X."/>
            <person name="Mao Y."/>
            <person name="Jiang J."/>
            <person name="Zhu Y."/>
            <person name="Lei J."/>
            <person name="Kang H."/>
            <person name="Chen S."/>
            <person name="He X."/>
            <person name="Wang R."/>
            <person name="Wang Y."/>
            <person name="Chen J."/>
            <person name="Wang L."/>
            <person name="Yu S."/>
            <person name="Wang B."/>
            <person name="Wei J."/>
            <person name="Song S."/>
            <person name="Lu X."/>
            <person name="Gao Z."/>
            <person name="Gu W."/>
            <person name="Deng X."/>
            <person name="Ma D."/>
            <person name="Wang S."/>
            <person name="Liang W."/>
            <person name="Fang L."/>
            <person name="Cai C."/>
            <person name="Zhu X."/>
            <person name="Zhou B."/>
            <person name="Zhang Y."/>
            <person name="Chen Z."/>
            <person name="Xu S."/>
            <person name="Zhu R."/>
            <person name="Wang S."/>
            <person name="Zhang T."/>
            <person name="Zhao G."/>
        </authorList>
    </citation>
    <scope>NUCLEOTIDE SEQUENCE [LARGE SCALE GENOMIC DNA]</scope>
    <source>
        <strain evidence="2">cv. Xinhai21</strain>
        <tissue evidence="1">Leaf</tissue>
    </source>
</reference>
<protein>
    <submittedName>
        <fullName evidence="1">Uncharacterized protein</fullName>
    </submittedName>
</protein>
<organism evidence="1 2">
    <name type="scientific">Gossypium barbadense</name>
    <name type="common">Sea Island cotton</name>
    <name type="synonym">Hibiscus barbadensis</name>
    <dbReference type="NCBI Taxonomy" id="3634"/>
    <lineage>
        <taxon>Eukaryota</taxon>
        <taxon>Viridiplantae</taxon>
        <taxon>Streptophyta</taxon>
        <taxon>Embryophyta</taxon>
        <taxon>Tracheophyta</taxon>
        <taxon>Spermatophyta</taxon>
        <taxon>Magnoliopsida</taxon>
        <taxon>eudicotyledons</taxon>
        <taxon>Gunneridae</taxon>
        <taxon>Pentapetalae</taxon>
        <taxon>rosids</taxon>
        <taxon>malvids</taxon>
        <taxon>Malvales</taxon>
        <taxon>Malvaceae</taxon>
        <taxon>Malvoideae</taxon>
        <taxon>Gossypium</taxon>
    </lineage>
</organism>
<gene>
    <name evidence="1" type="ORF">GOBAR_AA06089</name>
</gene>